<name>A0ABD1CVK5_CULPP</name>
<proteinExistence type="predicted"/>
<sequence>MTPVMERLVKAREVQEPVPSAEGDKSATSPGESTPPTEATGTPAVIEEPQVSAETNQQQELENMDTGDEGGHQGVGSGTGDEGGIGDHNRGAGTGKGGGLLGVKRPAEPSSDPEANNSEGPEDSTGQLPFKEVSGGKKNKRSKKGKKDQSKPLSTISTRSLLKPAKFCEDLKEPVLRKCPSAGRKLHEKAVLAGESNRTVKLRNHNRMLLNFWQRRNGQLFCGPMGETGAELVIELWRERNGDGIGVLAAALFVKHSEGAVRL</sequence>
<feature type="compositionally biased region" description="Polar residues" evidence="1">
    <location>
        <begin position="26"/>
        <end position="40"/>
    </location>
</feature>
<keyword evidence="3" id="KW-1185">Reference proteome</keyword>
<protein>
    <submittedName>
        <fullName evidence="2">Uncharacterized protein</fullName>
    </submittedName>
</protein>
<feature type="compositionally biased region" description="Basic residues" evidence="1">
    <location>
        <begin position="137"/>
        <end position="146"/>
    </location>
</feature>
<feature type="compositionally biased region" description="Gly residues" evidence="1">
    <location>
        <begin position="72"/>
        <end position="83"/>
    </location>
</feature>
<dbReference type="AlphaFoldDB" id="A0ABD1CVK5"/>
<feature type="region of interest" description="Disordered" evidence="1">
    <location>
        <begin position="1"/>
        <end position="158"/>
    </location>
</feature>
<dbReference type="Proteomes" id="UP001562425">
    <property type="component" value="Unassembled WGS sequence"/>
</dbReference>
<evidence type="ECO:0000313" key="3">
    <source>
        <dbReference type="Proteomes" id="UP001562425"/>
    </source>
</evidence>
<feature type="compositionally biased region" description="Gly residues" evidence="1">
    <location>
        <begin position="92"/>
        <end position="101"/>
    </location>
</feature>
<feature type="compositionally biased region" description="Polar residues" evidence="1">
    <location>
        <begin position="52"/>
        <end position="61"/>
    </location>
</feature>
<comment type="caution">
    <text evidence="2">The sequence shown here is derived from an EMBL/GenBank/DDBJ whole genome shotgun (WGS) entry which is preliminary data.</text>
</comment>
<reference evidence="2 3" key="1">
    <citation type="submission" date="2024-05" db="EMBL/GenBank/DDBJ databases">
        <title>Culex pipiens pipiens assembly and annotation.</title>
        <authorList>
            <person name="Alout H."/>
            <person name="Durand T."/>
        </authorList>
    </citation>
    <scope>NUCLEOTIDE SEQUENCE [LARGE SCALE GENOMIC DNA]</scope>
    <source>
        <strain evidence="2">HA-2024</strain>
        <tissue evidence="2">Whole body</tissue>
    </source>
</reference>
<organism evidence="2 3">
    <name type="scientific">Culex pipiens pipiens</name>
    <name type="common">Northern house mosquito</name>
    <dbReference type="NCBI Taxonomy" id="38569"/>
    <lineage>
        <taxon>Eukaryota</taxon>
        <taxon>Metazoa</taxon>
        <taxon>Ecdysozoa</taxon>
        <taxon>Arthropoda</taxon>
        <taxon>Hexapoda</taxon>
        <taxon>Insecta</taxon>
        <taxon>Pterygota</taxon>
        <taxon>Neoptera</taxon>
        <taxon>Endopterygota</taxon>
        <taxon>Diptera</taxon>
        <taxon>Nematocera</taxon>
        <taxon>Culicoidea</taxon>
        <taxon>Culicidae</taxon>
        <taxon>Culicinae</taxon>
        <taxon>Culicini</taxon>
        <taxon>Culex</taxon>
        <taxon>Culex</taxon>
    </lineage>
</organism>
<accession>A0ABD1CVK5</accession>
<evidence type="ECO:0000256" key="1">
    <source>
        <dbReference type="SAM" id="MobiDB-lite"/>
    </source>
</evidence>
<feature type="compositionally biased region" description="Polar residues" evidence="1">
    <location>
        <begin position="113"/>
        <end position="127"/>
    </location>
</feature>
<evidence type="ECO:0000313" key="2">
    <source>
        <dbReference type="EMBL" id="KAL1380470.1"/>
    </source>
</evidence>
<gene>
    <name evidence="2" type="ORF">pipiens_014172</name>
</gene>
<dbReference type="EMBL" id="JBEHCU010009111">
    <property type="protein sequence ID" value="KAL1380470.1"/>
    <property type="molecule type" value="Genomic_DNA"/>
</dbReference>